<dbReference type="InterPro" id="IPR011010">
    <property type="entry name" value="DNA_brk_join_enz"/>
</dbReference>
<name>A0A2N3IYC2_AERSO</name>
<keyword evidence="4" id="KW-1185">Reference proteome</keyword>
<organism evidence="3 4">
    <name type="scientific">Aeromonas sobria</name>
    <dbReference type="NCBI Taxonomy" id="646"/>
    <lineage>
        <taxon>Bacteria</taxon>
        <taxon>Pseudomonadati</taxon>
        <taxon>Pseudomonadota</taxon>
        <taxon>Gammaproteobacteria</taxon>
        <taxon>Aeromonadales</taxon>
        <taxon>Aeromonadaceae</taxon>
        <taxon>Aeromonas</taxon>
    </lineage>
</organism>
<comment type="caution">
    <text evidence="3">The sequence shown here is derived from an EMBL/GenBank/DDBJ whole genome shotgun (WGS) entry which is preliminary data.</text>
</comment>
<dbReference type="Gene3D" id="1.10.443.10">
    <property type="entry name" value="Intergrase catalytic core"/>
    <property type="match status" value="1"/>
</dbReference>
<sequence length="536" mass="60001">MNAVNTQEAQNSPDCHLNAEQARWLNEQVIPCPLYLKSATEFDDTHLDTSGEIWKFKHSGRKFTIDFESGKNFISLSKEMLKLIKFSCVVYASENNASNLYSFANEIAKSVKGLANLDHDVFITLLRKLSINKSTHKRFYSIVYILRKLDILGFFESTNRDEDLEDKLLLVPRPATDYWSIYSDIDNVLPDPLVSMVHNGLQLWSSKLTIRASTIEEKIDHIANIAPQITIKDLCDCVILGLVFTTGVRPVQLAKTAVGDIAVDSESASLKRFSYAIPYAKQLKNTTQRVLVAIPEELGNLVDLYEQVAGLNKGDPLFPQDLDSQVMVNGAIRRQLLRFSPPEMQAAVAKRQAVAPHYTATQFRHHVGHSLAMAGVSAEEIAYVLGHSSTVVANHYIAATPDLASIREQALCRNPAFKSMITLMLTGNLIHSNRWHGRKAAGSVGDMTHYHIGGCGYEESLCPYAQVRCCYGCLYFHPFIDGHHQHVLAGFENEIISLIKLADDSFIQHHPLLPELGRRKQHVQAVMARISYINNV</sequence>
<reference evidence="3 4" key="1">
    <citation type="journal article" date="2017" name="Front. Microbiol.">
        <title>Strong Genomic and Phenotypic Heterogeneity in the Aeromonas sobria Species Complex.</title>
        <authorList>
            <person name="Gauthier J."/>
            <person name="Vincent A.T."/>
            <person name="Charette S.J."/>
            <person name="Derome N."/>
        </authorList>
    </citation>
    <scope>NUCLEOTIDE SEQUENCE [LARGE SCALE GENOMIC DNA]</scope>
    <source>
        <strain evidence="3 4">TM18</strain>
    </source>
</reference>
<accession>A0A2N3IYC2</accession>
<dbReference type="RefSeq" id="WP_101324795.1">
    <property type="nucleotide sequence ID" value="NZ_NQML01000060.1"/>
</dbReference>
<feature type="domain" description="Tyr recombinase" evidence="2">
    <location>
        <begin position="219"/>
        <end position="400"/>
    </location>
</feature>
<gene>
    <name evidence="3" type="ORF">CJP16_11540</name>
</gene>
<dbReference type="InterPro" id="IPR002104">
    <property type="entry name" value="Integrase_catalytic"/>
</dbReference>
<dbReference type="Proteomes" id="UP000233467">
    <property type="component" value="Unassembled WGS sequence"/>
</dbReference>
<keyword evidence="1" id="KW-0233">DNA recombination</keyword>
<dbReference type="EMBL" id="NQMM01000031">
    <property type="protein sequence ID" value="PKQ77796.1"/>
    <property type="molecule type" value="Genomic_DNA"/>
</dbReference>
<dbReference type="SUPFAM" id="SSF56349">
    <property type="entry name" value="DNA breaking-rejoining enzymes"/>
    <property type="match status" value="1"/>
</dbReference>
<protein>
    <recommendedName>
        <fullName evidence="2">Tyr recombinase domain-containing protein</fullName>
    </recommendedName>
</protein>
<dbReference type="GO" id="GO:0015074">
    <property type="term" value="P:DNA integration"/>
    <property type="evidence" value="ECO:0007669"/>
    <property type="project" value="InterPro"/>
</dbReference>
<evidence type="ECO:0000313" key="3">
    <source>
        <dbReference type="EMBL" id="PKQ77796.1"/>
    </source>
</evidence>
<dbReference type="Pfam" id="PF00589">
    <property type="entry name" value="Phage_integrase"/>
    <property type="match status" value="1"/>
</dbReference>
<evidence type="ECO:0000256" key="1">
    <source>
        <dbReference type="ARBA" id="ARBA00023172"/>
    </source>
</evidence>
<dbReference type="CDD" id="cd00397">
    <property type="entry name" value="DNA_BRE_C"/>
    <property type="match status" value="1"/>
</dbReference>
<proteinExistence type="predicted"/>
<evidence type="ECO:0000259" key="2">
    <source>
        <dbReference type="Pfam" id="PF00589"/>
    </source>
</evidence>
<dbReference type="AlphaFoldDB" id="A0A2N3IYC2"/>
<dbReference type="GO" id="GO:0006310">
    <property type="term" value="P:DNA recombination"/>
    <property type="evidence" value="ECO:0007669"/>
    <property type="project" value="UniProtKB-KW"/>
</dbReference>
<dbReference type="InterPro" id="IPR013762">
    <property type="entry name" value="Integrase-like_cat_sf"/>
</dbReference>
<evidence type="ECO:0000313" key="4">
    <source>
        <dbReference type="Proteomes" id="UP000233467"/>
    </source>
</evidence>
<dbReference type="GO" id="GO:0003677">
    <property type="term" value="F:DNA binding"/>
    <property type="evidence" value="ECO:0007669"/>
    <property type="project" value="InterPro"/>
</dbReference>